<dbReference type="EMBL" id="CAJOBR010021623">
    <property type="protein sequence ID" value="CAF4940457.1"/>
    <property type="molecule type" value="Genomic_DNA"/>
</dbReference>
<dbReference type="EMBL" id="CAJNYT010000790">
    <property type="protein sequence ID" value="CAF3372480.1"/>
    <property type="molecule type" value="Genomic_DNA"/>
</dbReference>
<evidence type="ECO:0000313" key="3">
    <source>
        <dbReference type="EMBL" id="CAF3391311.1"/>
    </source>
</evidence>
<evidence type="ECO:0000313" key="7">
    <source>
        <dbReference type="Proteomes" id="UP000663838"/>
    </source>
</evidence>
<dbReference type="AlphaFoldDB" id="A0A821N6U3"/>
<accession>A0A821N6U3</accession>
<proteinExistence type="predicted"/>
<reference evidence="5" key="1">
    <citation type="submission" date="2021-02" db="EMBL/GenBank/DDBJ databases">
        <authorList>
            <person name="Nowell W R."/>
        </authorList>
    </citation>
    <scope>NUCLEOTIDE SEQUENCE</scope>
</reference>
<name>A0A821N6U3_9BILA</name>
<dbReference type="EMBL" id="CAJNYV010000859">
    <property type="protein sequence ID" value="CAF3391311.1"/>
    <property type="molecule type" value="Genomic_DNA"/>
</dbReference>
<evidence type="ECO:0000313" key="6">
    <source>
        <dbReference type="EMBL" id="CAF4940457.1"/>
    </source>
</evidence>
<sequence>MQPNSVYRTKQTFSKATKNVLRASSKTMAQKKQVLQHISQDLGILPKPKAMRIQSKIPASARTKVKQFYL</sequence>
<comment type="caution">
    <text evidence="5">The sequence shown here is derived from an EMBL/GenBank/DDBJ whole genome shotgun (WGS) entry which is preliminary data.</text>
</comment>
<evidence type="ECO:0000313" key="5">
    <source>
        <dbReference type="EMBL" id="CAF4782314.1"/>
    </source>
</evidence>
<evidence type="ECO:0000313" key="1">
    <source>
        <dbReference type="EMBL" id="CAF3259148.1"/>
    </source>
</evidence>
<dbReference type="Proteomes" id="UP000663848">
    <property type="component" value="Unassembled WGS sequence"/>
</dbReference>
<dbReference type="Proteomes" id="UP000663851">
    <property type="component" value="Unassembled WGS sequence"/>
</dbReference>
<dbReference type="Proteomes" id="UP000663833">
    <property type="component" value="Unassembled WGS sequence"/>
</dbReference>
<gene>
    <name evidence="2" type="ORF">GRG538_LOCUS7427</name>
    <name evidence="4" type="ORF">HFQ381_LOCUS27546</name>
    <name evidence="3" type="ORF">KIK155_LOCUS7233</name>
    <name evidence="1" type="ORF">LUA448_LOCUS5287</name>
    <name evidence="6" type="ORF">QYT958_LOCUS32706</name>
    <name evidence="5" type="ORF">TOA249_LOCUS22224</name>
</gene>
<evidence type="ECO:0000313" key="4">
    <source>
        <dbReference type="EMBL" id="CAF4497933.1"/>
    </source>
</evidence>
<dbReference type="EMBL" id="CAJNYD010000438">
    <property type="protein sequence ID" value="CAF3259148.1"/>
    <property type="molecule type" value="Genomic_DNA"/>
</dbReference>
<organism evidence="5 7">
    <name type="scientific">Rotaria socialis</name>
    <dbReference type="NCBI Taxonomy" id="392032"/>
    <lineage>
        <taxon>Eukaryota</taxon>
        <taxon>Metazoa</taxon>
        <taxon>Spiralia</taxon>
        <taxon>Gnathifera</taxon>
        <taxon>Rotifera</taxon>
        <taxon>Eurotatoria</taxon>
        <taxon>Bdelloidea</taxon>
        <taxon>Philodinida</taxon>
        <taxon>Philodinidae</taxon>
        <taxon>Rotaria</taxon>
    </lineage>
</organism>
<evidence type="ECO:0000313" key="2">
    <source>
        <dbReference type="EMBL" id="CAF3372480.1"/>
    </source>
</evidence>
<dbReference type="Proteomes" id="UP000663838">
    <property type="component" value="Unassembled WGS sequence"/>
</dbReference>
<protein>
    <submittedName>
        <fullName evidence="5">Uncharacterized protein</fullName>
    </submittedName>
</protein>
<dbReference type="Proteomes" id="UP000663872">
    <property type="component" value="Unassembled WGS sequence"/>
</dbReference>
<dbReference type="EMBL" id="CAJOBO010003602">
    <property type="protein sequence ID" value="CAF4497933.1"/>
    <property type="molecule type" value="Genomic_DNA"/>
</dbReference>
<dbReference type="Proteomes" id="UP000663865">
    <property type="component" value="Unassembled WGS sequence"/>
</dbReference>
<dbReference type="EMBL" id="CAJOBS010001998">
    <property type="protein sequence ID" value="CAF4782314.1"/>
    <property type="molecule type" value="Genomic_DNA"/>
</dbReference>